<evidence type="ECO:0000259" key="2">
    <source>
        <dbReference type="SMART" id="SM00563"/>
    </source>
</evidence>
<sequence>MPPGEASPVALYSPARLAFFHFIFARFARRHLRAVRLARWGAPPPEDRGRPLVVYANHPSWWDGVAFMLYATALFPGRRMFIPMEAAALARYRFMRRLGVFGVERDSPRDAVAFLRTAGAVLAAPSHMLWMNAPGRFMDVRERPVPMAPGLVRLAELAPRARFLPLALEYPFWSERAPEMLAGFGPPLEGAALAALPRGARAAALAGALEAAMDRLAGDAMARDPARFRPLLRGRAGMGGLYQHWRHLRALLRGERFDPQHDPQHDPHHDPVAGESR</sequence>
<dbReference type="AlphaFoldDB" id="A0A327M6Z5"/>
<protein>
    <submittedName>
        <fullName evidence="3">Glycerol acyltransferase</fullName>
    </submittedName>
</protein>
<feature type="region of interest" description="Disordered" evidence="1">
    <location>
        <begin position="257"/>
        <end position="277"/>
    </location>
</feature>
<reference evidence="4" key="1">
    <citation type="submission" date="2018-06" db="EMBL/GenBank/DDBJ databases">
        <authorList>
            <person name="Khan S.A."/>
        </authorList>
    </citation>
    <scope>NUCLEOTIDE SEQUENCE [LARGE SCALE GENOMIC DNA]</scope>
    <source>
        <strain evidence="4">DB-1506</strain>
    </source>
</reference>
<evidence type="ECO:0000313" key="3">
    <source>
        <dbReference type="EMBL" id="RAI58086.1"/>
    </source>
</evidence>
<gene>
    <name evidence="3" type="ORF">DOO78_15240</name>
</gene>
<dbReference type="Proteomes" id="UP000249065">
    <property type="component" value="Unassembled WGS sequence"/>
</dbReference>
<keyword evidence="3" id="KW-0808">Transferase</keyword>
<evidence type="ECO:0000256" key="1">
    <source>
        <dbReference type="SAM" id="MobiDB-lite"/>
    </source>
</evidence>
<proteinExistence type="predicted"/>
<organism evidence="3 4">
    <name type="scientific">Roseicella frigidaeris</name>
    <dbReference type="NCBI Taxonomy" id="2230885"/>
    <lineage>
        <taxon>Bacteria</taxon>
        <taxon>Pseudomonadati</taxon>
        <taxon>Pseudomonadota</taxon>
        <taxon>Alphaproteobacteria</taxon>
        <taxon>Acetobacterales</taxon>
        <taxon>Roseomonadaceae</taxon>
        <taxon>Roseicella</taxon>
    </lineage>
</organism>
<name>A0A327M6Z5_9PROT</name>
<feature type="domain" description="Phospholipid/glycerol acyltransferase" evidence="2">
    <location>
        <begin position="52"/>
        <end position="171"/>
    </location>
</feature>
<dbReference type="SMART" id="SM00563">
    <property type="entry name" value="PlsC"/>
    <property type="match status" value="1"/>
</dbReference>
<dbReference type="SUPFAM" id="SSF69593">
    <property type="entry name" value="Glycerol-3-phosphate (1)-acyltransferase"/>
    <property type="match status" value="1"/>
</dbReference>
<dbReference type="GO" id="GO:0016746">
    <property type="term" value="F:acyltransferase activity"/>
    <property type="evidence" value="ECO:0007669"/>
    <property type="project" value="UniProtKB-KW"/>
</dbReference>
<evidence type="ECO:0000313" key="4">
    <source>
        <dbReference type="Proteomes" id="UP000249065"/>
    </source>
</evidence>
<dbReference type="RefSeq" id="WP_111470720.1">
    <property type="nucleotide sequence ID" value="NZ_QLIX01000011.1"/>
</dbReference>
<dbReference type="CDD" id="cd06551">
    <property type="entry name" value="LPLAT"/>
    <property type="match status" value="1"/>
</dbReference>
<dbReference type="InterPro" id="IPR002123">
    <property type="entry name" value="Plipid/glycerol_acylTrfase"/>
</dbReference>
<dbReference type="OrthoDB" id="152799at2"/>
<comment type="caution">
    <text evidence="3">The sequence shown here is derived from an EMBL/GenBank/DDBJ whole genome shotgun (WGS) entry which is preliminary data.</text>
</comment>
<dbReference type="EMBL" id="QLIX01000011">
    <property type="protein sequence ID" value="RAI58086.1"/>
    <property type="molecule type" value="Genomic_DNA"/>
</dbReference>
<keyword evidence="3" id="KW-0012">Acyltransferase</keyword>
<accession>A0A327M6Z5</accession>
<dbReference type="Pfam" id="PF01553">
    <property type="entry name" value="Acyltransferase"/>
    <property type="match status" value="1"/>
</dbReference>
<keyword evidence="4" id="KW-1185">Reference proteome</keyword>